<dbReference type="NCBIfam" id="TIGR02937">
    <property type="entry name" value="sigma70-ECF"/>
    <property type="match status" value="1"/>
</dbReference>
<dbReference type="SUPFAM" id="SSF88946">
    <property type="entry name" value="Sigma2 domain of RNA polymerase sigma factors"/>
    <property type="match status" value="1"/>
</dbReference>
<comment type="caution">
    <text evidence="8">The sequence shown here is derived from an EMBL/GenBank/DDBJ whole genome shotgun (WGS) entry which is preliminary data.</text>
</comment>
<reference evidence="8 9" key="1">
    <citation type="submission" date="2020-08" db="EMBL/GenBank/DDBJ databases">
        <title>Sequencing the genomes of 1000 actinobacteria strains.</title>
        <authorList>
            <person name="Klenk H.-P."/>
        </authorList>
    </citation>
    <scope>NUCLEOTIDE SEQUENCE [LARGE SCALE GENOMIC DNA]</scope>
    <source>
        <strain evidence="8 9">DSM 43768</strain>
    </source>
</reference>
<evidence type="ECO:0000256" key="3">
    <source>
        <dbReference type="ARBA" id="ARBA00023015"/>
    </source>
</evidence>
<organism evidence="8 9">
    <name type="scientific">Nonomuraea rubra</name>
    <dbReference type="NCBI Taxonomy" id="46180"/>
    <lineage>
        <taxon>Bacteria</taxon>
        <taxon>Bacillati</taxon>
        <taxon>Actinomycetota</taxon>
        <taxon>Actinomycetes</taxon>
        <taxon>Streptosporangiales</taxon>
        <taxon>Streptosporangiaceae</taxon>
        <taxon>Nonomuraea</taxon>
    </lineage>
</organism>
<dbReference type="InterPro" id="IPR036388">
    <property type="entry name" value="WH-like_DNA-bd_sf"/>
</dbReference>
<dbReference type="InterPro" id="IPR014284">
    <property type="entry name" value="RNA_pol_sigma-70_dom"/>
</dbReference>
<accession>A0A7X0TZE2</accession>
<dbReference type="Pfam" id="PF08281">
    <property type="entry name" value="Sigma70_r4_2"/>
    <property type="match status" value="1"/>
</dbReference>
<keyword evidence="9" id="KW-1185">Reference proteome</keyword>
<protein>
    <submittedName>
        <fullName evidence="8">RNA polymerase sigma-70 factor (ECF subfamily)</fullName>
    </submittedName>
</protein>
<sequence>MQPRRADSSTADLADEFERYRPHLTEVAYRLLGTLADAEDAVQEAYLRFTRARRSEPRDVRAWLTTVVARICLDELGSARVRRESYVGQWLPEPLVGTLSVPGPEDRVTLDESVSMAVLVLLESLSPAERTAFVLREVFGLSYPEVARTVGRSEVACRQLVARARSHVRARAPRFTPDQGQHAHAVEAFAKACFHGGVEELVRVLDPKVVLRSDGGGLVPGVARRPVTGAPNVARLLLGVTARHAVTPRPSTVNGSAGLVFEAGGAVVGVMGFTVAGDLITELDLVVNPDKLRRVRHR</sequence>
<proteinExistence type="inferred from homology"/>
<dbReference type="Gene3D" id="1.10.10.10">
    <property type="entry name" value="Winged helix-like DNA-binding domain superfamily/Winged helix DNA-binding domain"/>
    <property type="match status" value="1"/>
</dbReference>
<comment type="similarity">
    <text evidence="1">Belongs to the sigma-70 factor family. ECF subfamily.</text>
</comment>
<feature type="domain" description="RNA polymerase sigma factor 70 region 4 type 2" evidence="7">
    <location>
        <begin position="116"/>
        <end position="167"/>
    </location>
</feature>
<dbReference type="PANTHER" id="PTHR30173">
    <property type="entry name" value="SIGMA 19 FACTOR"/>
    <property type="match status" value="1"/>
</dbReference>
<dbReference type="InterPro" id="IPR013324">
    <property type="entry name" value="RNA_pol_sigma_r3/r4-like"/>
</dbReference>
<dbReference type="InterPro" id="IPR013249">
    <property type="entry name" value="RNA_pol_sigma70_r4_t2"/>
</dbReference>
<dbReference type="Proteomes" id="UP000565579">
    <property type="component" value="Unassembled WGS sequence"/>
</dbReference>
<evidence type="ECO:0000256" key="1">
    <source>
        <dbReference type="ARBA" id="ARBA00010641"/>
    </source>
</evidence>
<dbReference type="GO" id="GO:0016987">
    <property type="term" value="F:sigma factor activity"/>
    <property type="evidence" value="ECO:0007669"/>
    <property type="project" value="UniProtKB-KW"/>
</dbReference>
<dbReference type="GO" id="GO:0003677">
    <property type="term" value="F:DNA binding"/>
    <property type="evidence" value="ECO:0007669"/>
    <property type="project" value="InterPro"/>
</dbReference>
<dbReference type="AlphaFoldDB" id="A0A7X0TZE2"/>
<dbReference type="Pfam" id="PF04542">
    <property type="entry name" value="Sigma70_r2"/>
    <property type="match status" value="1"/>
</dbReference>
<keyword evidence="5" id="KW-0804">Transcription</keyword>
<dbReference type="InterPro" id="IPR032710">
    <property type="entry name" value="NTF2-like_dom_sf"/>
</dbReference>
<keyword evidence="3" id="KW-0805">Transcription regulation</keyword>
<dbReference type="PANTHER" id="PTHR30173:SF43">
    <property type="entry name" value="ECF RNA POLYMERASE SIGMA FACTOR SIGI-RELATED"/>
    <property type="match status" value="1"/>
</dbReference>
<keyword evidence="4" id="KW-0731">Sigma factor</keyword>
<evidence type="ECO:0000256" key="2">
    <source>
        <dbReference type="ARBA" id="ARBA00011344"/>
    </source>
</evidence>
<dbReference type="Gene3D" id="1.10.1740.10">
    <property type="match status" value="1"/>
</dbReference>
<dbReference type="SUPFAM" id="SSF54427">
    <property type="entry name" value="NTF2-like"/>
    <property type="match status" value="1"/>
</dbReference>
<dbReference type="RefSeq" id="WP_185103893.1">
    <property type="nucleotide sequence ID" value="NZ_BAAAXY010000039.1"/>
</dbReference>
<evidence type="ECO:0000256" key="4">
    <source>
        <dbReference type="ARBA" id="ARBA00023082"/>
    </source>
</evidence>
<evidence type="ECO:0000259" key="6">
    <source>
        <dbReference type="Pfam" id="PF04542"/>
    </source>
</evidence>
<dbReference type="SUPFAM" id="SSF88659">
    <property type="entry name" value="Sigma3 and sigma4 domains of RNA polymerase sigma factors"/>
    <property type="match status" value="1"/>
</dbReference>
<evidence type="ECO:0000256" key="5">
    <source>
        <dbReference type="ARBA" id="ARBA00023163"/>
    </source>
</evidence>
<evidence type="ECO:0000313" key="8">
    <source>
        <dbReference type="EMBL" id="MBB6549481.1"/>
    </source>
</evidence>
<gene>
    <name evidence="8" type="ORF">HD593_004276</name>
</gene>
<dbReference type="NCBIfam" id="NF007214">
    <property type="entry name" value="PRK09636.1"/>
    <property type="match status" value="1"/>
</dbReference>
<name>A0A7X0TZE2_9ACTN</name>
<feature type="domain" description="RNA polymerase sigma-70 region 2" evidence="6">
    <location>
        <begin position="17"/>
        <end position="79"/>
    </location>
</feature>
<dbReference type="GO" id="GO:0006352">
    <property type="term" value="P:DNA-templated transcription initiation"/>
    <property type="evidence" value="ECO:0007669"/>
    <property type="project" value="InterPro"/>
</dbReference>
<comment type="subunit">
    <text evidence="2">Interacts transiently with the RNA polymerase catalytic core formed by RpoA, RpoB, RpoC and RpoZ (2 alpha, 1 beta, 1 beta' and 1 omega subunit) to form the RNA polymerase holoenzyme that can initiate transcription.</text>
</comment>
<dbReference type="InterPro" id="IPR007627">
    <property type="entry name" value="RNA_pol_sigma70_r2"/>
</dbReference>
<dbReference type="EMBL" id="JACHMI010000001">
    <property type="protein sequence ID" value="MBB6549481.1"/>
    <property type="molecule type" value="Genomic_DNA"/>
</dbReference>
<dbReference type="InterPro" id="IPR013325">
    <property type="entry name" value="RNA_pol_sigma_r2"/>
</dbReference>
<evidence type="ECO:0000313" key="9">
    <source>
        <dbReference type="Proteomes" id="UP000565579"/>
    </source>
</evidence>
<evidence type="ECO:0000259" key="7">
    <source>
        <dbReference type="Pfam" id="PF08281"/>
    </source>
</evidence>
<dbReference type="InterPro" id="IPR052704">
    <property type="entry name" value="ECF_Sigma-70_Domain"/>
</dbReference>